<keyword evidence="4" id="KW-1185">Reference proteome</keyword>
<evidence type="ECO:0000313" key="2">
    <source>
        <dbReference type="EMBL" id="GBH30874.1"/>
    </source>
</evidence>
<dbReference type="EMBL" id="BBQY01000007">
    <property type="protein sequence ID" value="GBH30874.1"/>
    <property type="molecule type" value="Genomic_DNA"/>
</dbReference>
<dbReference type="AlphaFoldDB" id="A0A249N048"/>
<gene>
    <name evidence="1" type="ORF">CJD35_20445</name>
    <name evidence="2" type="ORF">MBESOW_P2129</name>
</gene>
<proteinExistence type="predicted"/>
<protein>
    <submittedName>
        <fullName evidence="1">Uncharacterized protein</fullName>
    </submittedName>
</protein>
<reference evidence="1 3" key="2">
    <citation type="submission" date="2017-08" db="EMBL/GenBank/DDBJ databases">
        <title>Whole Genome Sequence of Sphingobium hydrophobicum C1: Insights into Adaption to the Electronic-waste Contaminated Sediment.</title>
        <authorList>
            <person name="Song D."/>
            <person name="Chen X."/>
            <person name="Xu M."/>
        </authorList>
    </citation>
    <scope>NUCLEOTIDE SEQUENCE [LARGE SCALE GENOMIC DNA]</scope>
    <source>
        <strain evidence="1 3">C1</strain>
        <plasmid evidence="1 3">p2</plasmid>
    </source>
</reference>
<evidence type="ECO:0000313" key="1">
    <source>
        <dbReference type="EMBL" id="ASY46855.1"/>
    </source>
</evidence>
<evidence type="ECO:0000313" key="3">
    <source>
        <dbReference type="Proteomes" id="UP000217141"/>
    </source>
</evidence>
<name>A0A249N048_SPHXE</name>
<dbReference type="RefSeq" id="WP_017183330.1">
    <property type="nucleotide sequence ID" value="NZ_BBQY01000007.1"/>
</dbReference>
<dbReference type="KEGG" id="shyd:CJD35_20445"/>
<dbReference type="EMBL" id="CP022748">
    <property type="protein sequence ID" value="ASY46855.1"/>
    <property type="molecule type" value="Genomic_DNA"/>
</dbReference>
<accession>A0A249N048</accession>
<keyword evidence="1" id="KW-0614">Plasmid</keyword>
<organism evidence="1 3">
    <name type="scientific">Sphingobium xenophagum</name>
    <dbReference type="NCBI Taxonomy" id="121428"/>
    <lineage>
        <taxon>Bacteria</taxon>
        <taxon>Pseudomonadati</taxon>
        <taxon>Pseudomonadota</taxon>
        <taxon>Alphaproteobacteria</taxon>
        <taxon>Sphingomonadales</taxon>
        <taxon>Sphingomonadaceae</taxon>
        <taxon>Sphingobium</taxon>
    </lineage>
</organism>
<sequence length="107" mass="11913">MFRYFDFDTDPEDYDPARGKLDLPTWHHAAIDELVTGLGWAVNIGSAAVMDGFSAWPAHWLLPPALRHYGCACCWSGMLAEGRSLHIARNEYRAPTCGVTSINCPCR</sequence>
<dbReference type="Proteomes" id="UP000217141">
    <property type="component" value="Plasmid p2"/>
</dbReference>
<evidence type="ECO:0000313" key="4">
    <source>
        <dbReference type="Proteomes" id="UP000290975"/>
    </source>
</evidence>
<geneLocation type="plasmid" evidence="1 3">
    <name>p2</name>
</geneLocation>
<reference evidence="2 4" key="1">
    <citation type="submission" date="2014-12" db="EMBL/GenBank/DDBJ databases">
        <title>Whole genome sequencing of Sphingobium xenophagum OW59.</title>
        <authorList>
            <person name="Ohta Y."/>
            <person name="Nishi S."/>
            <person name="Hatada Y."/>
        </authorList>
    </citation>
    <scope>NUCLEOTIDE SEQUENCE [LARGE SCALE GENOMIC DNA]</scope>
    <source>
        <strain evidence="2 4">OW59</strain>
    </source>
</reference>
<accession>A0A401J2N4</accession>
<dbReference type="Proteomes" id="UP000290975">
    <property type="component" value="Unassembled WGS sequence"/>
</dbReference>